<name>T1JXQ3_TETUR</name>
<evidence type="ECO:0000313" key="2">
    <source>
        <dbReference type="Proteomes" id="UP000015104"/>
    </source>
</evidence>
<keyword evidence="2" id="KW-1185">Reference proteome</keyword>
<accession>T1JXQ3</accession>
<organism evidence="1 2">
    <name type="scientific">Tetranychus urticae</name>
    <name type="common">Two-spotted spider mite</name>
    <dbReference type="NCBI Taxonomy" id="32264"/>
    <lineage>
        <taxon>Eukaryota</taxon>
        <taxon>Metazoa</taxon>
        <taxon>Ecdysozoa</taxon>
        <taxon>Arthropoda</taxon>
        <taxon>Chelicerata</taxon>
        <taxon>Arachnida</taxon>
        <taxon>Acari</taxon>
        <taxon>Acariformes</taxon>
        <taxon>Trombidiformes</taxon>
        <taxon>Prostigmata</taxon>
        <taxon>Eleutherengona</taxon>
        <taxon>Raphignathae</taxon>
        <taxon>Tetranychoidea</taxon>
        <taxon>Tetranychidae</taxon>
        <taxon>Tetranychus</taxon>
    </lineage>
</organism>
<reference evidence="1" key="2">
    <citation type="submission" date="2015-06" db="UniProtKB">
        <authorList>
            <consortium name="EnsemblMetazoa"/>
        </authorList>
    </citation>
    <scope>IDENTIFICATION</scope>
</reference>
<dbReference type="AlphaFoldDB" id="T1JXQ3"/>
<reference evidence="2" key="1">
    <citation type="submission" date="2011-08" db="EMBL/GenBank/DDBJ databases">
        <authorList>
            <person name="Rombauts S."/>
        </authorList>
    </citation>
    <scope>NUCLEOTIDE SEQUENCE</scope>
    <source>
        <strain evidence="2">London</strain>
    </source>
</reference>
<dbReference type="EMBL" id="CAEY01000835">
    <property type="status" value="NOT_ANNOTATED_CDS"/>
    <property type="molecule type" value="Genomic_DNA"/>
</dbReference>
<evidence type="ECO:0000313" key="1">
    <source>
        <dbReference type="EnsemblMetazoa" id="tetur02g12840.1"/>
    </source>
</evidence>
<proteinExistence type="predicted"/>
<dbReference type="HOGENOM" id="CLU_2149041_0_0_1"/>
<sequence>MHQDDDSDDVCDFIEKASLLFSTAEDRSEHIDSQPVKDTTEKVTVFGGRDFVLRFKPECKIQALTLIHTLRITYGVHIIDINMSPNGDIIYTFDCSSSSRKTIRNAIIYESQ</sequence>
<dbReference type="EnsemblMetazoa" id="tetur02g12840.1">
    <property type="protein sequence ID" value="tetur02g12840.1"/>
    <property type="gene ID" value="tetur02g12840"/>
</dbReference>
<protein>
    <submittedName>
        <fullName evidence="1">Uncharacterized protein</fullName>
    </submittedName>
</protein>
<dbReference type="Proteomes" id="UP000015104">
    <property type="component" value="Unassembled WGS sequence"/>
</dbReference>